<dbReference type="KEGG" id="skn:SKUN_001269"/>
<keyword evidence="1" id="KW-0479">Metal-binding</keyword>
<sequence length="359" mass="42024">MLFFTLSNNLTFLTRQNCSCIDYNFQHQICQHIIMVLLFVFYESNNNLVTWRLFFTASNQLLITFINKNKQNHSLKERIITCQFSLIIDYTLQQPPEKSNWKLIALTNRGRQLEKKEDKWYFLIYSAWNLQTRSAYKTVLKINSKWDVLNLAGNIKFDNYNFSLKRVEAMYQWDGNGEPETPTINENTGEITDWNTYQQNFVKEFIDYSLTAVLKENIRVQQGGSADYENPNKVGTKRIIFDFEMVDELNVKNIKKAIYRMILTADEANLIISGSLELNNVNSDDLSFNFSFMRIGTGQVFSLNGSIYSSINNKDLRYFQQFNGRFDLSNFLQSFFASALVPVFQNRSSFIENGYIDNL</sequence>
<keyword evidence="1" id="KW-0863">Zinc-finger</keyword>
<name>A0A0K2JHS3_SPIKU</name>
<evidence type="ECO:0000259" key="2">
    <source>
        <dbReference type="PROSITE" id="PS50966"/>
    </source>
</evidence>
<accession>A0A0K2JHS3</accession>
<keyword evidence="4" id="KW-1185">Reference proteome</keyword>
<dbReference type="Pfam" id="PF04434">
    <property type="entry name" value="SWIM"/>
    <property type="match status" value="1"/>
</dbReference>
<feature type="domain" description="SWIM-type" evidence="2">
    <location>
        <begin position="4"/>
        <end position="41"/>
    </location>
</feature>
<gene>
    <name evidence="3" type="ORF">SKUN_001269</name>
</gene>
<dbReference type="PROSITE" id="PS50966">
    <property type="entry name" value="ZF_SWIM"/>
    <property type="match status" value="1"/>
</dbReference>
<keyword evidence="1" id="KW-0862">Zinc</keyword>
<reference evidence="3 4" key="1">
    <citation type="journal article" date="2015" name="Genome Announc.">
        <title>Complete Genome Sequence of Spiroplasma kunkelii Strain CR2-3x, Causal Agent of Corn Stunt Disease in Zea mays L.</title>
        <authorList>
            <person name="Davis R.E."/>
            <person name="Shao J."/>
            <person name="Dally E.L."/>
            <person name="Zhao Y."/>
            <person name="Gasparich G.E."/>
            <person name="Gaynor B.J."/>
            <person name="Athey J.C."/>
            <person name="Harrison N.A."/>
            <person name="Donofrio N."/>
        </authorList>
    </citation>
    <scope>NUCLEOTIDE SEQUENCE [LARGE SCALE GENOMIC DNA]</scope>
    <source>
        <strain evidence="3 4">CR2-3x</strain>
    </source>
</reference>
<dbReference type="InterPro" id="IPR022160">
    <property type="entry name" value="Phage_1-C74_Orf1"/>
</dbReference>
<dbReference type="STRING" id="273035.SKUN_001269"/>
<evidence type="ECO:0000256" key="1">
    <source>
        <dbReference type="PROSITE-ProRule" id="PRU00325"/>
    </source>
</evidence>
<dbReference type="Proteomes" id="UP000062963">
    <property type="component" value="Chromosome"/>
</dbReference>
<dbReference type="EMBL" id="CP010899">
    <property type="protein sequence ID" value="ALA98144.1"/>
    <property type="molecule type" value="Genomic_DNA"/>
</dbReference>
<proteinExistence type="predicted"/>
<organism evidence="3 4">
    <name type="scientific">Spiroplasma kunkelii CR2-3x</name>
    <dbReference type="NCBI Taxonomy" id="273035"/>
    <lineage>
        <taxon>Bacteria</taxon>
        <taxon>Bacillati</taxon>
        <taxon>Mycoplasmatota</taxon>
        <taxon>Mollicutes</taxon>
        <taxon>Entomoplasmatales</taxon>
        <taxon>Spiroplasmataceae</taxon>
        <taxon>Spiroplasma</taxon>
    </lineage>
</organism>
<protein>
    <submittedName>
        <fullName evidence="3">Spiroplasmavirus-related protein</fullName>
    </submittedName>
</protein>
<evidence type="ECO:0000313" key="4">
    <source>
        <dbReference type="Proteomes" id="UP000062963"/>
    </source>
</evidence>
<dbReference type="PATRIC" id="fig|273035.7.peg.1557"/>
<evidence type="ECO:0000313" key="3">
    <source>
        <dbReference type="EMBL" id="ALA98144.1"/>
    </source>
</evidence>
<dbReference type="InterPro" id="IPR007527">
    <property type="entry name" value="Znf_SWIM"/>
</dbReference>
<dbReference type="AlphaFoldDB" id="A0A0K2JHS3"/>
<dbReference type="GO" id="GO:0008270">
    <property type="term" value="F:zinc ion binding"/>
    <property type="evidence" value="ECO:0007669"/>
    <property type="project" value="UniProtKB-KW"/>
</dbReference>
<dbReference type="Pfam" id="PF12461">
    <property type="entry name" value="DUF3688"/>
    <property type="match status" value="1"/>
</dbReference>